<name>A0A1B2HBC7_9PSEU</name>
<dbReference type="KEGG" id="led:BBK82_01905"/>
<reference evidence="1 2" key="1">
    <citation type="submission" date="2016-07" db="EMBL/GenBank/DDBJ databases">
        <title>Complete genome sequence of the Lentzea guizhouensis DHS C013.</title>
        <authorList>
            <person name="Cao C."/>
        </authorList>
    </citation>
    <scope>NUCLEOTIDE SEQUENCE [LARGE SCALE GENOMIC DNA]</scope>
    <source>
        <strain evidence="1 2">DHS C013</strain>
    </source>
</reference>
<evidence type="ECO:0000313" key="1">
    <source>
        <dbReference type="EMBL" id="ANZ35012.1"/>
    </source>
</evidence>
<dbReference type="STRING" id="1586287.BBK82_01905"/>
<dbReference type="RefSeq" id="WP_065913430.1">
    <property type="nucleotide sequence ID" value="NZ_CP016793.1"/>
</dbReference>
<proteinExistence type="predicted"/>
<gene>
    <name evidence="1" type="ORF">BBK82_01905</name>
</gene>
<accession>A0A1B2HBC7</accession>
<keyword evidence="2" id="KW-1185">Reference proteome</keyword>
<dbReference type="EMBL" id="CP016793">
    <property type="protein sequence ID" value="ANZ35012.1"/>
    <property type="molecule type" value="Genomic_DNA"/>
</dbReference>
<dbReference type="AlphaFoldDB" id="A0A1B2HBC7"/>
<evidence type="ECO:0000313" key="2">
    <source>
        <dbReference type="Proteomes" id="UP000093053"/>
    </source>
</evidence>
<protein>
    <submittedName>
        <fullName evidence="1">Uncharacterized protein</fullName>
    </submittedName>
</protein>
<sequence>MAQLLVTAPTASSANVSGVVSAGVTWDRVVRTITAAGSGVHLRITASPVDLAVWWYRCDDRGVGGVPVLFPAGDRTRRRIGGGFRAGTRFCLAVSGPASGLWHGIVDWNVHS</sequence>
<dbReference type="Proteomes" id="UP000093053">
    <property type="component" value="Chromosome"/>
</dbReference>
<organism evidence="1 2">
    <name type="scientific">Lentzea guizhouensis</name>
    <dbReference type="NCBI Taxonomy" id="1586287"/>
    <lineage>
        <taxon>Bacteria</taxon>
        <taxon>Bacillati</taxon>
        <taxon>Actinomycetota</taxon>
        <taxon>Actinomycetes</taxon>
        <taxon>Pseudonocardiales</taxon>
        <taxon>Pseudonocardiaceae</taxon>
        <taxon>Lentzea</taxon>
    </lineage>
</organism>
<dbReference type="OrthoDB" id="4306034at2"/>